<proteinExistence type="predicted"/>
<accession>A0ABQ8UC76</accession>
<protein>
    <recommendedName>
        <fullName evidence="3">Sulfhydryl oxidase</fullName>
    </recommendedName>
</protein>
<dbReference type="Proteomes" id="UP001141327">
    <property type="component" value="Unassembled WGS sequence"/>
</dbReference>
<organism evidence="1 2">
    <name type="scientific">Paratrimastix pyriformis</name>
    <dbReference type="NCBI Taxonomy" id="342808"/>
    <lineage>
        <taxon>Eukaryota</taxon>
        <taxon>Metamonada</taxon>
        <taxon>Preaxostyla</taxon>
        <taxon>Paratrimastigidae</taxon>
        <taxon>Paratrimastix</taxon>
    </lineage>
</organism>
<name>A0ABQ8UC76_9EUKA</name>
<evidence type="ECO:0000313" key="1">
    <source>
        <dbReference type="EMBL" id="KAJ4455977.1"/>
    </source>
</evidence>
<sequence>MLATGGGDGRSPPRQRCEEVAPLILGRENVRATIRRLSGAPAHLDATTFISWLAPRHNGQHPPPNASDAPTNWHTSADFLSSCRLEAGRMPASFSRCEAITRGGHCTRGGSQPAASHPRPPMMDQATLSSAGAGATFAHLVDLLLQWATWRHRGRLVDTAADDLLALVNLIFTVRVGRPHCHPPCCTDCGNAFEILGYWQRGPFPDGYAECQEAALVADYEALKGCLRRWVVDG</sequence>
<comment type="caution">
    <text evidence="1">The sequence shown here is derived from an EMBL/GenBank/DDBJ whole genome shotgun (WGS) entry which is preliminary data.</text>
</comment>
<keyword evidence="2" id="KW-1185">Reference proteome</keyword>
<evidence type="ECO:0008006" key="3">
    <source>
        <dbReference type="Google" id="ProtNLM"/>
    </source>
</evidence>
<dbReference type="EMBL" id="JAPMOS010000086">
    <property type="protein sequence ID" value="KAJ4455977.1"/>
    <property type="molecule type" value="Genomic_DNA"/>
</dbReference>
<reference evidence="1" key="1">
    <citation type="journal article" date="2022" name="bioRxiv">
        <title>Genomics of Preaxostyla Flagellates Illuminates Evolutionary Transitions and the Path Towards Mitochondrial Loss.</title>
        <authorList>
            <person name="Novak L.V.F."/>
            <person name="Treitli S.C."/>
            <person name="Pyrih J."/>
            <person name="Halakuc P."/>
            <person name="Pipaliya S.V."/>
            <person name="Vacek V."/>
            <person name="Brzon O."/>
            <person name="Soukal P."/>
            <person name="Eme L."/>
            <person name="Dacks J.B."/>
            <person name="Karnkowska A."/>
            <person name="Elias M."/>
            <person name="Hampl V."/>
        </authorList>
    </citation>
    <scope>NUCLEOTIDE SEQUENCE</scope>
    <source>
        <strain evidence="1">RCP-MX</strain>
    </source>
</reference>
<gene>
    <name evidence="1" type="ORF">PAPYR_8939</name>
</gene>
<evidence type="ECO:0000313" key="2">
    <source>
        <dbReference type="Proteomes" id="UP001141327"/>
    </source>
</evidence>